<dbReference type="EMBL" id="JBHUJC010000041">
    <property type="protein sequence ID" value="MFD2277204.1"/>
    <property type="molecule type" value="Genomic_DNA"/>
</dbReference>
<evidence type="ECO:0000313" key="3">
    <source>
        <dbReference type="Proteomes" id="UP001597297"/>
    </source>
</evidence>
<organism evidence="2 3">
    <name type="scientific">Rubritalea spongiae</name>
    <dbReference type="NCBI Taxonomy" id="430797"/>
    <lineage>
        <taxon>Bacteria</taxon>
        <taxon>Pseudomonadati</taxon>
        <taxon>Verrucomicrobiota</taxon>
        <taxon>Verrucomicrobiia</taxon>
        <taxon>Verrucomicrobiales</taxon>
        <taxon>Rubritaleaceae</taxon>
        <taxon>Rubritalea</taxon>
    </lineage>
</organism>
<evidence type="ECO:0000313" key="2">
    <source>
        <dbReference type="EMBL" id="MFD2277204.1"/>
    </source>
</evidence>
<comment type="caution">
    <text evidence="2">The sequence shown here is derived from an EMBL/GenBank/DDBJ whole genome shotgun (WGS) entry which is preliminary data.</text>
</comment>
<keyword evidence="3" id="KW-1185">Reference proteome</keyword>
<name>A0ABW5E4Z7_9BACT</name>
<dbReference type="Proteomes" id="UP001597297">
    <property type="component" value="Unassembled WGS sequence"/>
</dbReference>
<dbReference type="PROSITE" id="PS51257">
    <property type="entry name" value="PROKAR_LIPOPROTEIN"/>
    <property type="match status" value="1"/>
</dbReference>
<evidence type="ECO:0000256" key="1">
    <source>
        <dbReference type="SAM" id="MobiDB-lite"/>
    </source>
</evidence>
<protein>
    <submittedName>
        <fullName evidence="2">Uncharacterized protein</fullName>
    </submittedName>
</protein>
<dbReference type="RefSeq" id="WP_377094011.1">
    <property type="nucleotide sequence ID" value="NZ_JBHSJM010000001.1"/>
</dbReference>
<reference evidence="3" key="1">
    <citation type="journal article" date="2019" name="Int. J. Syst. Evol. Microbiol.">
        <title>The Global Catalogue of Microorganisms (GCM) 10K type strain sequencing project: providing services to taxonomists for standard genome sequencing and annotation.</title>
        <authorList>
            <consortium name="The Broad Institute Genomics Platform"/>
            <consortium name="The Broad Institute Genome Sequencing Center for Infectious Disease"/>
            <person name="Wu L."/>
            <person name="Ma J."/>
        </authorList>
    </citation>
    <scope>NUCLEOTIDE SEQUENCE [LARGE SCALE GENOMIC DNA]</scope>
    <source>
        <strain evidence="3">JCM 16545</strain>
    </source>
</reference>
<proteinExistence type="predicted"/>
<feature type="region of interest" description="Disordered" evidence="1">
    <location>
        <begin position="25"/>
        <end position="61"/>
    </location>
</feature>
<gene>
    <name evidence="2" type="ORF">ACFSQZ_12050</name>
</gene>
<feature type="compositionally biased region" description="Polar residues" evidence="1">
    <location>
        <begin position="33"/>
        <end position="42"/>
    </location>
</feature>
<sequence length="61" mass="6341">MKAAKWIAVGLGVVVTLLSTSCGSLPETEKNLGPTSEHSSIPWNRRLPGEGQAAFGGFGTQ</sequence>
<accession>A0ABW5E4Z7</accession>